<dbReference type="Proteomes" id="UP001153069">
    <property type="component" value="Unassembled WGS sequence"/>
</dbReference>
<name>A0A9N8EDL9_9STRA</name>
<gene>
    <name evidence="1" type="ORF">SEMRO_936_G222121.1</name>
</gene>
<comment type="caution">
    <text evidence="1">The sequence shown here is derived from an EMBL/GenBank/DDBJ whole genome shotgun (WGS) entry which is preliminary data.</text>
</comment>
<evidence type="ECO:0000313" key="1">
    <source>
        <dbReference type="EMBL" id="CAB9518460.1"/>
    </source>
</evidence>
<dbReference type="AlphaFoldDB" id="A0A9N8EDL9"/>
<accession>A0A9N8EDL9</accession>
<sequence length="1235" mass="136394">MPTGMRPNKPGKAAPVTPIRRVTKIDAGVASFGKLAETGKTMSEASKVLTDAHDVLTDRTSSRVQKRKATEELTAVSQYLKQSSSDIDQNLKKLAPFPGFDNRALAIIAKVNKENSPTDLQIPSTPIEKVKAMVHDYSSQTAKKKSAPSATAAINSTATQANAIIPPPINGSMYDRREIIVLITSFKKNSKARGKLIREILEQKLVPLGRSGLFRVIKQFEDHVEDGGTIDTFSNDPWYVKKGNQPFISAQSVQEIVGEIAAHPRRSFSQKQITNMMKEKKREELGRQGLVVLRESAIEPRNNTMRRYSRAIGGMNQSSCVKKVVYKTETRVTAEGSKRSTGAFAATCVFSQFLVTETLCPSVAKYLRNEATESERFAYDVVSNCLDGAPLKPVRASLLISMDDTGEYAVEGLNKDAASEVFITSVGTHDANTGVKSVFTTSPAPAVANGIRVKMTNLMTAAGTTGPVWMSVTGLNERELPKSENPAGILVLSIAGLCVGGGGVTVGRENSGFVVFVRNDGDKETDKVRYRHFIDDCLLPWIDEIRVEEGWKRGTPIPDDLTAVAWCDGDIAQLATIADESTLSKYRDRKVHPYKQSAARSAAEQAADLSPKFKLEKAVGKATTSKNIPAAAHRFKSRICNTFEQARLENGLRLPDRKVKALIDYISKHPGVLAKVVTTHIIAAGFSENGMVSKPFGADGLAYPDFDGLLGTCSKTMKSDDIDFMKSHFPRLVTEVIDHGHVGETVFDELDFPMDLDSLGQEIPKHQGISQEFRQRAKCLDHDHQVQLRAAKILQANAKQDNLYQKECKRYTDLVDTNEACEKKLNEALQLAKLNMPHATLALFDGPTKAELQAFVHVRSFPTVNKTKDWPSELAAGWPPKKGKSTDPIVPESDKCLVLLAYECRTKPIIIEKPKEKSIIVSKPMSARHLGAIIVTSTQSRFIANSYILASTLMETEAWMNMASELFGLNMNNITINQALLAKADFLQSRLVPRLEWLVDGSQRVKDHNKNNWCWNFQAKRLGHVSALFAVADIIVQDLGCLDMTDNLLADPSKFRLVTIHMRVDGAYFYWDKNRRQWVRAGMVASSSVSPGRYMYQRDVEHKNGAKLTTTEARKSEFYSSYPLLGDADPLSFGGGRQGFFENLEQYVGLGVTLPAAGPSFGAKLDEQTAQLVRLFDVTQAESEKIKTMNSKLTHVENKRRAIHYMLECACGLLLAPSCNISSNPGWEQALKQYN</sequence>
<reference evidence="1" key="1">
    <citation type="submission" date="2020-06" db="EMBL/GenBank/DDBJ databases">
        <authorList>
            <consortium name="Plant Systems Biology data submission"/>
        </authorList>
    </citation>
    <scope>NUCLEOTIDE SEQUENCE</scope>
    <source>
        <strain evidence="1">D6</strain>
    </source>
</reference>
<protein>
    <submittedName>
        <fullName evidence="1">Uncharacterized protein</fullName>
    </submittedName>
</protein>
<evidence type="ECO:0000313" key="2">
    <source>
        <dbReference type="Proteomes" id="UP001153069"/>
    </source>
</evidence>
<organism evidence="1 2">
    <name type="scientific">Seminavis robusta</name>
    <dbReference type="NCBI Taxonomy" id="568900"/>
    <lineage>
        <taxon>Eukaryota</taxon>
        <taxon>Sar</taxon>
        <taxon>Stramenopiles</taxon>
        <taxon>Ochrophyta</taxon>
        <taxon>Bacillariophyta</taxon>
        <taxon>Bacillariophyceae</taxon>
        <taxon>Bacillariophycidae</taxon>
        <taxon>Naviculales</taxon>
        <taxon>Naviculaceae</taxon>
        <taxon>Seminavis</taxon>
    </lineage>
</organism>
<dbReference type="EMBL" id="CAICTM010000934">
    <property type="protein sequence ID" value="CAB9518460.1"/>
    <property type="molecule type" value="Genomic_DNA"/>
</dbReference>
<proteinExistence type="predicted"/>
<keyword evidence="2" id="KW-1185">Reference proteome</keyword>